<dbReference type="AlphaFoldDB" id="A0AAD4S9S0"/>
<dbReference type="Proteomes" id="UP001202328">
    <property type="component" value="Unassembled WGS sequence"/>
</dbReference>
<feature type="repeat" description="PPR" evidence="2">
    <location>
        <begin position="153"/>
        <end position="188"/>
    </location>
</feature>
<accession>A0AAD4S9S0</accession>
<dbReference type="GO" id="GO:0003723">
    <property type="term" value="F:RNA binding"/>
    <property type="evidence" value="ECO:0007669"/>
    <property type="project" value="InterPro"/>
</dbReference>
<dbReference type="GO" id="GO:0009451">
    <property type="term" value="P:RNA modification"/>
    <property type="evidence" value="ECO:0007669"/>
    <property type="project" value="InterPro"/>
</dbReference>
<dbReference type="EMBL" id="JAJJMB010012638">
    <property type="protein sequence ID" value="KAI3875080.1"/>
    <property type="molecule type" value="Genomic_DNA"/>
</dbReference>
<dbReference type="PROSITE" id="PS51375">
    <property type="entry name" value="PPR"/>
    <property type="match status" value="5"/>
</dbReference>
<feature type="repeat" description="PPR" evidence="2">
    <location>
        <begin position="386"/>
        <end position="420"/>
    </location>
</feature>
<dbReference type="Pfam" id="PF20431">
    <property type="entry name" value="E_motif"/>
    <property type="match status" value="1"/>
</dbReference>
<comment type="caution">
    <text evidence="3">The sequence shown here is derived from an EMBL/GenBank/DDBJ whole genome shotgun (WGS) entry which is preliminary data.</text>
</comment>
<dbReference type="FunFam" id="1.25.40.10:FF:000989">
    <property type="entry name" value="Pentatricopeptide repeat-containing protein At1g31430"/>
    <property type="match status" value="1"/>
</dbReference>
<feature type="repeat" description="PPR" evidence="2">
    <location>
        <begin position="285"/>
        <end position="319"/>
    </location>
</feature>
<dbReference type="InterPro" id="IPR046960">
    <property type="entry name" value="PPR_At4g14850-like_plant"/>
</dbReference>
<dbReference type="FunFam" id="1.25.40.10:FF:000348">
    <property type="entry name" value="Pentatricopeptide repeat-containing protein chloroplastic"/>
    <property type="match status" value="1"/>
</dbReference>
<dbReference type="Pfam" id="PF13041">
    <property type="entry name" value="PPR_2"/>
    <property type="match status" value="3"/>
</dbReference>
<dbReference type="InterPro" id="IPR046848">
    <property type="entry name" value="E_motif"/>
</dbReference>
<dbReference type="PANTHER" id="PTHR47926">
    <property type="entry name" value="PENTATRICOPEPTIDE REPEAT-CONTAINING PROTEIN"/>
    <property type="match status" value="1"/>
</dbReference>
<dbReference type="SUPFAM" id="SSF48452">
    <property type="entry name" value="TPR-like"/>
    <property type="match status" value="1"/>
</dbReference>
<dbReference type="InterPro" id="IPR011990">
    <property type="entry name" value="TPR-like_helical_dom_sf"/>
</dbReference>
<feature type="repeat" description="PPR" evidence="2">
    <location>
        <begin position="254"/>
        <end position="284"/>
    </location>
</feature>
<name>A0AAD4S9S0_9MAGN</name>
<evidence type="ECO:0000256" key="2">
    <source>
        <dbReference type="PROSITE-ProRule" id="PRU00708"/>
    </source>
</evidence>
<dbReference type="Gene3D" id="1.25.40.10">
    <property type="entry name" value="Tetratricopeptide repeat domain"/>
    <property type="match status" value="5"/>
</dbReference>
<evidence type="ECO:0008006" key="5">
    <source>
        <dbReference type="Google" id="ProtNLM"/>
    </source>
</evidence>
<protein>
    <recommendedName>
        <fullName evidence="5">Pentatricopeptide repeat-containing protein</fullName>
    </recommendedName>
</protein>
<sequence length="634" mass="71316">MKELREIQSQVFRIGLSQNRDAVNKLLVFCTDPKSGNFHYAERVFSYTEEPSLFLYNLMIRASTKMGNLRRCVSLFVRLREDGLSPDNFTFPFFLKAIGCSKLVLEGKKIHGLIVKTGFEFVSFVRNSLMDMYTEMGDVETLRFLFEENPERDLVCWNVLISGYVRCGKFEDALVIYHKMREESGFKPDEATLVSTLSVCAALRNLELGKEIQLYIRSELEFTVLLSNALLGMYSKCGCLVQARQVFDEMPVKNVITWTSIVSGYVNSGQIDEARELFKRSPVRDVVLWTAMINGYVQFNQIDEALSLFNEMQTRGLKPDGFTVVALLTGCAQLGALEQGRWIHGYIEDHNIRMDAVVGTALIDMYAKCGFIEKSMEIFMKVDERDRSIWTAIICGLALNGQTNKALELFSEMKLAGVKPDDITFIGVLSACNHAHMVDEGRSYFESMKTIYQIEPKLEHYGCLVDLLGRAGKISEAEDIVEKIPNIDNADDLLPLWGSLLGACKIHGNVETSERIAKHLSAKESNNSGILTLLANIYAAAERWEDVNRVRGKMKSLGVQKLPGCSSIELNGFVHEFLVGGSFHPEISNIYSLLNDMSRVMGTSLNIAYHLLSAHLISNGLKKRTKTSLDFKEG</sequence>
<dbReference type="PANTHER" id="PTHR47926:SF489">
    <property type="entry name" value="PENTATRICOPEPTIDE REPEAT-CONTAINING PROTEIN"/>
    <property type="match status" value="1"/>
</dbReference>
<dbReference type="NCBIfam" id="TIGR00756">
    <property type="entry name" value="PPR"/>
    <property type="match status" value="5"/>
</dbReference>
<proteinExistence type="predicted"/>
<dbReference type="Pfam" id="PF01535">
    <property type="entry name" value="PPR"/>
    <property type="match status" value="4"/>
</dbReference>
<evidence type="ECO:0000313" key="3">
    <source>
        <dbReference type="EMBL" id="KAI3875080.1"/>
    </source>
</evidence>
<keyword evidence="4" id="KW-1185">Reference proteome</keyword>
<keyword evidence="1" id="KW-0677">Repeat</keyword>
<evidence type="ECO:0000256" key="1">
    <source>
        <dbReference type="ARBA" id="ARBA00022737"/>
    </source>
</evidence>
<dbReference type="InterPro" id="IPR002885">
    <property type="entry name" value="PPR_rpt"/>
</dbReference>
<organism evidence="3 4">
    <name type="scientific">Papaver atlanticum</name>
    <dbReference type="NCBI Taxonomy" id="357466"/>
    <lineage>
        <taxon>Eukaryota</taxon>
        <taxon>Viridiplantae</taxon>
        <taxon>Streptophyta</taxon>
        <taxon>Embryophyta</taxon>
        <taxon>Tracheophyta</taxon>
        <taxon>Spermatophyta</taxon>
        <taxon>Magnoliopsida</taxon>
        <taxon>Ranunculales</taxon>
        <taxon>Papaveraceae</taxon>
        <taxon>Papaveroideae</taxon>
        <taxon>Papaver</taxon>
    </lineage>
</organism>
<gene>
    <name evidence="3" type="ORF">MKW98_019653</name>
</gene>
<dbReference type="Pfam" id="PF13812">
    <property type="entry name" value="PPR_3"/>
    <property type="match status" value="1"/>
</dbReference>
<feature type="repeat" description="PPR" evidence="2">
    <location>
        <begin position="52"/>
        <end position="86"/>
    </location>
</feature>
<evidence type="ECO:0000313" key="4">
    <source>
        <dbReference type="Proteomes" id="UP001202328"/>
    </source>
</evidence>
<dbReference type="FunFam" id="1.25.40.10:FF:000427">
    <property type="entry name" value="Pentatricopeptide repeat-containing protein chloroplastic"/>
    <property type="match status" value="1"/>
</dbReference>
<reference evidence="3" key="1">
    <citation type="submission" date="2022-04" db="EMBL/GenBank/DDBJ databases">
        <title>A functionally conserved STORR gene fusion in Papaver species that diverged 16.8 million years ago.</title>
        <authorList>
            <person name="Catania T."/>
        </authorList>
    </citation>
    <scope>NUCLEOTIDE SEQUENCE</scope>
    <source>
        <strain evidence="3">S-188037</strain>
    </source>
</reference>